<comment type="cofactor">
    <cofactor evidence="16 18">
        <name>Zn(2+)</name>
        <dbReference type="ChEBI" id="CHEBI:29105"/>
    </cofactor>
    <text evidence="16 18">Binds 1 zinc ion per subunit.</text>
</comment>
<feature type="binding site" evidence="16">
    <location>
        <position position="356"/>
    </location>
    <ligand>
        <name>Zn(2+)</name>
        <dbReference type="ChEBI" id="CHEBI:29105"/>
        <note>catalytic</note>
    </ligand>
</feature>
<reference evidence="24" key="2">
    <citation type="submission" date="2021-12" db="EMBL/GenBank/DDBJ databases">
        <authorList>
            <person name="King R."/>
        </authorList>
    </citation>
    <scope>NUCLEOTIDE SEQUENCE</scope>
</reference>
<organism evidence="25">
    <name type="scientific">Chrysodeixis includens</name>
    <name type="common">Soybean looper</name>
    <name type="synonym">Pseudoplusia includens</name>
    <dbReference type="NCBI Taxonomy" id="689277"/>
    <lineage>
        <taxon>Eukaryota</taxon>
        <taxon>Metazoa</taxon>
        <taxon>Ecdysozoa</taxon>
        <taxon>Arthropoda</taxon>
        <taxon>Hexapoda</taxon>
        <taxon>Insecta</taxon>
        <taxon>Pterygota</taxon>
        <taxon>Neoptera</taxon>
        <taxon>Endopterygota</taxon>
        <taxon>Lepidoptera</taxon>
        <taxon>Glossata</taxon>
        <taxon>Ditrysia</taxon>
        <taxon>Noctuoidea</taxon>
        <taxon>Noctuidae</taxon>
        <taxon>Plusiinae</taxon>
        <taxon>Chrysodeixis</taxon>
    </lineage>
</organism>
<dbReference type="GO" id="GO:0070006">
    <property type="term" value="F:metalloaminopeptidase activity"/>
    <property type="evidence" value="ECO:0007669"/>
    <property type="project" value="TreeGrafter"/>
</dbReference>
<feature type="compositionally biased region" description="Low complexity" evidence="19">
    <location>
        <begin position="940"/>
        <end position="960"/>
    </location>
</feature>
<dbReference type="OrthoDB" id="10031169at2759"/>
<comment type="similarity">
    <text evidence="2 18">Belongs to the peptidase M1 family.</text>
</comment>
<protein>
    <recommendedName>
        <fullName evidence="18">Aminopeptidase</fullName>
        <ecNumber evidence="18">3.4.11.-</ecNumber>
    </recommendedName>
</protein>
<dbReference type="GO" id="GO:0006508">
    <property type="term" value="P:proteolysis"/>
    <property type="evidence" value="ECO:0007669"/>
    <property type="project" value="UniProtKB-KW"/>
</dbReference>
<evidence type="ECO:0000256" key="9">
    <source>
        <dbReference type="ARBA" id="ARBA00022801"/>
    </source>
</evidence>
<dbReference type="Gene3D" id="2.60.40.1910">
    <property type="match status" value="1"/>
</dbReference>
<dbReference type="InterPro" id="IPR045357">
    <property type="entry name" value="Aminopeptidase_N-like_N"/>
</dbReference>
<dbReference type="Proteomes" id="UP001154114">
    <property type="component" value="Chromosome 6"/>
</dbReference>
<dbReference type="PRINTS" id="PR00756">
    <property type="entry name" value="ALADIPTASE"/>
</dbReference>
<dbReference type="GO" id="GO:0042277">
    <property type="term" value="F:peptide binding"/>
    <property type="evidence" value="ECO:0007669"/>
    <property type="project" value="TreeGrafter"/>
</dbReference>
<evidence type="ECO:0000256" key="16">
    <source>
        <dbReference type="PIRSR" id="PIRSR634016-3"/>
    </source>
</evidence>
<dbReference type="CDD" id="cd09601">
    <property type="entry name" value="M1_APN-Q_like"/>
    <property type="match status" value="1"/>
</dbReference>
<feature type="region of interest" description="Disordered" evidence="19">
    <location>
        <begin position="934"/>
        <end position="960"/>
    </location>
</feature>
<dbReference type="GO" id="GO:0043171">
    <property type="term" value="P:peptide catabolic process"/>
    <property type="evidence" value="ECO:0007669"/>
    <property type="project" value="TreeGrafter"/>
</dbReference>
<keyword evidence="6 18" id="KW-0645">Protease</keyword>
<evidence type="ECO:0000259" key="23">
    <source>
        <dbReference type="Pfam" id="PF17900"/>
    </source>
</evidence>
<dbReference type="Gene3D" id="2.60.40.1730">
    <property type="entry name" value="tricorn interacting facor f3 domain"/>
    <property type="match status" value="1"/>
</dbReference>
<dbReference type="InterPro" id="IPR042097">
    <property type="entry name" value="Aminopeptidase_N-like_N_sf"/>
</dbReference>
<keyword evidence="14" id="KW-0449">Lipoprotein</keyword>
<keyword evidence="9 18" id="KW-0378">Hydrolase</keyword>
<evidence type="ECO:0000256" key="14">
    <source>
        <dbReference type="ARBA" id="ARBA00023288"/>
    </source>
</evidence>
<dbReference type="InterPro" id="IPR050344">
    <property type="entry name" value="Peptidase_M1_aminopeptidases"/>
</dbReference>
<evidence type="ECO:0000259" key="21">
    <source>
        <dbReference type="Pfam" id="PF01433"/>
    </source>
</evidence>
<keyword evidence="3 18" id="KW-0031">Aminopeptidase</keyword>
<feature type="domain" description="Peptidase M1 membrane alanine aminopeptidase" evidence="21">
    <location>
        <begin position="280"/>
        <end position="512"/>
    </location>
</feature>
<dbReference type="InterPro" id="IPR001930">
    <property type="entry name" value="Peptidase_M1"/>
</dbReference>
<dbReference type="Pfam" id="PF01433">
    <property type="entry name" value="Peptidase_M1"/>
    <property type="match status" value="1"/>
</dbReference>
<dbReference type="PANTHER" id="PTHR11533:SF301">
    <property type="entry name" value="AMINOPEPTIDASE"/>
    <property type="match status" value="1"/>
</dbReference>
<dbReference type="InterPro" id="IPR034016">
    <property type="entry name" value="M1_APN-typ"/>
</dbReference>
<evidence type="ECO:0000256" key="3">
    <source>
        <dbReference type="ARBA" id="ARBA00022438"/>
    </source>
</evidence>
<keyword evidence="4" id="KW-1003">Cell membrane</keyword>
<dbReference type="GO" id="GO:0098552">
    <property type="term" value="C:side of membrane"/>
    <property type="evidence" value="ECO:0007669"/>
    <property type="project" value="UniProtKB-KW"/>
</dbReference>
<reference evidence="25" key="1">
    <citation type="submission" date="2020-08" db="EMBL/GenBank/DDBJ databases">
        <authorList>
            <person name="Nauen R."/>
            <person name="Boaventura D."/>
            <person name="Martin M."/>
        </authorList>
    </citation>
    <scope>NUCLEOTIDE SEQUENCE</scope>
    <source>
        <strain evidence="25">Benzon</strain>
    </source>
</reference>
<dbReference type="Pfam" id="PF11838">
    <property type="entry name" value="ERAP1_C"/>
    <property type="match status" value="1"/>
</dbReference>
<accession>A0A894I3W9</accession>
<feature type="chain" id="PRO_5040701603" description="Aminopeptidase" evidence="20">
    <location>
        <begin position="21"/>
        <end position="982"/>
    </location>
</feature>
<dbReference type="InterPro" id="IPR024571">
    <property type="entry name" value="ERAP1-like_C_dom"/>
</dbReference>
<proteinExistence type="evidence at transcript level"/>
<dbReference type="GO" id="GO:0008270">
    <property type="term" value="F:zinc ion binding"/>
    <property type="evidence" value="ECO:0007669"/>
    <property type="project" value="UniProtKB-UniRule"/>
</dbReference>
<evidence type="ECO:0000256" key="2">
    <source>
        <dbReference type="ARBA" id="ARBA00010136"/>
    </source>
</evidence>
<evidence type="ECO:0000256" key="4">
    <source>
        <dbReference type="ARBA" id="ARBA00022475"/>
    </source>
</evidence>
<sequence>MANRFTFLLLGVALAQGILAYSPIDLPEDEWLEYRNLMRDSNYRLPRTTEPETYKVTLTPYLEASDGVRQFTFDGQVEILIVAKEAVSEILLHCNDLQISVLTVTAQSADANLAEPGQTYNCEDNTSFLRIKTASPLVANSKYVIKSTFTGNLQTNMRGFYRSWYYDNSNTKKWMATTQFQPGHARQAFPCYDEPSFKARFDITIVRPTTFSDTLSNMPIKEKGTEVNGRIPETFHTTPKTSTYLLAFIVSHYVPVSTGTTPNRPFVIYARNNAGTTGDWSLDVGERLLDEMEKYTGIEYYKMADYMNMKQAAIPDFSAGAMENWGLLTYREALILYDPKHSNHFYRQRVANIVSHEVAHMWFGNLVTCAWWDNLWLNEGFARFYQYYLTHRVEPKLGYDTRFIVEQLHTSLLSDSSANAHPLTDESVSSPSTVSAHFSTITYAKGASVLRMTQYLLGIETYEKGLRKYLEDHKYDVATPDDLFNALQNAATADAALSQYAGATVKEYFESWTQKPGHPLLTVAVNNDGTMQITQERFGLTPSTATQGLWHIPISWTRQGEVDFDNLKPSQILTATSIKVDVGTTERGWLIFNKQQTGFYRVNYDPTTWAHNTMALRNAEERAKIHEFNRAQIVDDVFLLARSERMNYRVAFNILSFLEFEDAYAPWIAAIAGFNFALRRFAHDEVALAKLQSHIHTAATAVVNRLGFEDKGGDDNYMDDLLRMYLMQFLCNAKHEKCVEEGVKLFQSWKADPQFHIPANHRPWVYCAGLRAGDASDFDVFWARYLAETLASEKVVMVTAAGCTGNEASLRKFLDSIVDDEEDIRPQDYSVALNSAITGNEVNTLRAFEWLKDNIAQTAKTLGSINSPLSTISSRLLNEEQINTVDTWLTAQATVIGTAAVNAGRAGIETSRNNIEWLNKRKSEFEEYFESGFDDPLVTPPAETTTPASTSAPTTTEAPASAHTAALSVVTLLVTLAVNMIN</sequence>
<dbReference type="Pfam" id="PF17900">
    <property type="entry name" value="Peptidase_M1_N"/>
    <property type="match status" value="1"/>
</dbReference>
<name>A0A894I3W9_CHRIL</name>
<keyword evidence="8 20" id="KW-0732">Signal</keyword>
<feature type="signal peptide" evidence="20">
    <location>
        <begin position="1"/>
        <end position="20"/>
    </location>
</feature>
<keyword evidence="12" id="KW-0472">Membrane</keyword>
<dbReference type="FunFam" id="1.10.390.10:FF:000013">
    <property type="entry name" value="Aminopeptidase N"/>
    <property type="match status" value="1"/>
</dbReference>
<evidence type="ECO:0000313" key="25">
    <source>
        <dbReference type="EMBL" id="QRU95332.1"/>
    </source>
</evidence>
<feature type="domain" description="ERAP1-like C-terminal" evidence="22">
    <location>
        <begin position="589"/>
        <end position="904"/>
    </location>
</feature>
<keyword evidence="11 18" id="KW-0482">Metalloprotease</keyword>
<dbReference type="FunFam" id="2.60.40.1910:FF:000008">
    <property type="entry name" value="Aminopeptidase"/>
    <property type="match status" value="1"/>
</dbReference>
<evidence type="ECO:0000313" key="24">
    <source>
        <dbReference type="EMBL" id="CAH0605717.1"/>
    </source>
</evidence>
<dbReference type="PANTHER" id="PTHR11533">
    <property type="entry name" value="PROTEASE M1 ZINC METALLOPROTEASE"/>
    <property type="match status" value="1"/>
</dbReference>
<evidence type="ECO:0000256" key="17">
    <source>
        <dbReference type="PIRSR" id="PIRSR634016-4"/>
    </source>
</evidence>
<dbReference type="FunFam" id="2.60.40.1730:FF:000013">
    <property type="entry name" value="Aminopeptidase"/>
    <property type="match status" value="1"/>
</dbReference>
<evidence type="ECO:0000256" key="13">
    <source>
        <dbReference type="ARBA" id="ARBA00023180"/>
    </source>
</evidence>
<dbReference type="SUPFAM" id="SSF55486">
    <property type="entry name" value="Metalloproteases ('zincins'), catalytic domain"/>
    <property type="match status" value="1"/>
</dbReference>
<dbReference type="EC" id="3.4.11.-" evidence="18"/>
<feature type="site" description="Transition state stabilizer" evidence="17">
    <location>
        <position position="443"/>
    </location>
</feature>
<evidence type="ECO:0000256" key="15">
    <source>
        <dbReference type="PIRSR" id="PIRSR634016-1"/>
    </source>
</evidence>
<keyword evidence="13" id="KW-0325">Glycoprotein</keyword>
<evidence type="ECO:0000256" key="1">
    <source>
        <dbReference type="ARBA" id="ARBA00004609"/>
    </source>
</evidence>
<dbReference type="GO" id="GO:0005615">
    <property type="term" value="C:extracellular space"/>
    <property type="evidence" value="ECO:0007669"/>
    <property type="project" value="TreeGrafter"/>
</dbReference>
<dbReference type="InterPro" id="IPR014782">
    <property type="entry name" value="Peptidase_M1_dom"/>
</dbReference>
<gene>
    <name evidence="24" type="ORF">CINC_LOCUS11660</name>
</gene>
<dbReference type="Gene3D" id="1.10.390.10">
    <property type="entry name" value="Neutral Protease Domain 2"/>
    <property type="match status" value="1"/>
</dbReference>
<evidence type="ECO:0000256" key="11">
    <source>
        <dbReference type="ARBA" id="ARBA00023049"/>
    </source>
</evidence>
<dbReference type="Gene3D" id="1.25.50.20">
    <property type="match status" value="1"/>
</dbReference>
<evidence type="ECO:0000256" key="5">
    <source>
        <dbReference type="ARBA" id="ARBA00022622"/>
    </source>
</evidence>
<feature type="domain" description="Aminopeptidase N-like N-terminal" evidence="23">
    <location>
        <begin position="51"/>
        <end position="245"/>
    </location>
</feature>
<keyword evidence="7 16" id="KW-0479">Metal-binding</keyword>
<evidence type="ECO:0000256" key="10">
    <source>
        <dbReference type="ARBA" id="ARBA00022833"/>
    </source>
</evidence>
<feature type="binding site" evidence="16">
    <location>
        <position position="379"/>
    </location>
    <ligand>
        <name>Zn(2+)</name>
        <dbReference type="ChEBI" id="CHEBI:29105"/>
        <note>catalytic</note>
    </ligand>
</feature>
<dbReference type="InterPro" id="IPR027268">
    <property type="entry name" value="Peptidase_M4/M1_CTD_sf"/>
</dbReference>
<evidence type="ECO:0000256" key="6">
    <source>
        <dbReference type="ARBA" id="ARBA00022670"/>
    </source>
</evidence>
<dbReference type="SUPFAM" id="SSF63737">
    <property type="entry name" value="Leukotriene A4 hydrolase N-terminal domain"/>
    <property type="match status" value="1"/>
</dbReference>
<dbReference type="EMBL" id="LR824009">
    <property type="protein sequence ID" value="CAH0605717.1"/>
    <property type="molecule type" value="Genomic_DNA"/>
</dbReference>
<dbReference type="GO" id="GO:0005886">
    <property type="term" value="C:plasma membrane"/>
    <property type="evidence" value="ECO:0007669"/>
    <property type="project" value="UniProtKB-SubCell"/>
</dbReference>
<evidence type="ECO:0000256" key="18">
    <source>
        <dbReference type="RuleBase" id="RU364040"/>
    </source>
</evidence>
<evidence type="ECO:0000313" key="26">
    <source>
        <dbReference type="Proteomes" id="UP001154114"/>
    </source>
</evidence>
<evidence type="ECO:0000256" key="19">
    <source>
        <dbReference type="SAM" id="MobiDB-lite"/>
    </source>
</evidence>
<keyword evidence="10 16" id="KW-0862">Zinc</keyword>
<keyword evidence="26" id="KW-1185">Reference proteome</keyword>
<evidence type="ECO:0000259" key="22">
    <source>
        <dbReference type="Pfam" id="PF11838"/>
    </source>
</evidence>
<dbReference type="EMBL" id="MT879128">
    <property type="protein sequence ID" value="QRU95332.1"/>
    <property type="molecule type" value="mRNA"/>
</dbReference>
<feature type="binding site" evidence="16">
    <location>
        <position position="360"/>
    </location>
    <ligand>
        <name>Zn(2+)</name>
        <dbReference type="ChEBI" id="CHEBI:29105"/>
        <note>catalytic</note>
    </ligand>
</feature>
<evidence type="ECO:0000256" key="8">
    <source>
        <dbReference type="ARBA" id="ARBA00022729"/>
    </source>
</evidence>
<keyword evidence="5" id="KW-0336">GPI-anchor</keyword>
<evidence type="ECO:0000256" key="20">
    <source>
        <dbReference type="SAM" id="SignalP"/>
    </source>
</evidence>
<dbReference type="GO" id="GO:0005737">
    <property type="term" value="C:cytoplasm"/>
    <property type="evidence" value="ECO:0007669"/>
    <property type="project" value="TreeGrafter"/>
</dbReference>
<evidence type="ECO:0000256" key="12">
    <source>
        <dbReference type="ARBA" id="ARBA00023136"/>
    </source>
</evidence>
<comment type="subcellular location">
    <subcellularLocation>
        <location evidence="1">Cell membrane</location>
        <topology evidence="1">Lipid-anchor</topology>
        <topology evidence="1">GPI-anchor</topology>
    </subcellularLocation>
</comment>
<feature type="active site" description="Proton acceptor" evidence="15">
    <location>
        <position position="357"/>
    </location>
</feature>
<dbReference type="AlphaFoldDB" id="A0A894I3W9"/>
<evidence type="ECO:0000256" key="7">
    <source>
        <dbReference type="ARBA" id="ARBA00022723"/>
    </source>
</evidence>